<dbReference type="PROSITE" id="PS52018">
    <property type="entry name" value="DART"/>
    <property type="match status" value="1"/>
</dbReference>
<evidence type="ECO:0000256" key="1">
    <source>
        <dbReference type="ARBA" id="ARBA00022649"/>
    </source>
</evidence>
<reference evidence="8 9" key="1">
    <citation type="submission" date="2016-02" db="EMBL/GenBank/DDBJ databases">
        <authorList>
            <consortium name="Pathogen Informatics"/>
        </authorList>
    </citation>
    <scope>NUCLEOTIDE SEQUENCE [LARGE SCALE GENOMIC DNA]</scope>
    <source>
        <strain evidence="8 9">RC20</strain>
    </source>
</reference>
<dbReference type="GO" id="GO:0016757">
    <property type="term" value="F:glycosyltransferase activity"/>
    <property type="evidence" value="ECO:0007669"/>
    <property type="project" value="UniProtKB-UniRule"/>
</dbReference>
<evidence type="ECO:0000256" key="3">
    <source>
        <dbReference type="ARBA" id="ARBA00022679"/>
    </source>
</evidence>
<dbReference type="GO" id="GO:0003677">
    <property type="term" value="F:DNA binding"/>
    <property type="evidence" value="ECO:0007669"/>
    <property type="project" value="UniProtKB-UniRule"/>
</dbReference>
<evidence type="ECO:0000256" key="2">
    <source>
        <dbReference type="ARBA" id="ARBA00022676"/>
    </source>
</evidence>
<keyword evidence="5 6" id="KW-0238">DNA-binding</keyword>
<comment type="similarity">
    <text evidence="6">Belongs to the DarT ADP-ribosyltransferase family.</text>
</comment>
<keyword evidence="9" id="KW-1185">Reference proteome</keyword>
<keyword evidence="3 6" id="KW-0808">Transferase</keyword>
<keyword evidence="4 6" id="KW-0548">Nucleotidyltransferase</keyword>
<comment type="catalytic activity">
    <reaction evidence="6">
        <text>a thymidine in DNA + NAD(+) = an N-(ADP-alpha-D-ribosyl)-thymidine in DNA + nicotinamide + H(+)</text>
        <dbReference type="Rhea" id="RHEA:71651"/>
        <dbReference type="Rhea" id="RHEA-COMP:13556"/>
        <dbReference type="Rhea" id="RHEA-COMP:18051"/>
        <dbReference type="ChEBI" id="CHEBI:15378"/>
        <dbReference type="ChEBI" id="CHEBI:17154"/>
        <dbReference type="ChEBI" id="CHEBI:57540"/>
        <dbReference type="ChEBI" id="CHEBI:137386"/>
        <dbReference type="ChEBI" id="CHEBI:191199"/>
    </reaction>
</comment>
<feature type="active site" description="Proton acceptor" evidence="6">
    <location>
        <position position="52"/>
    </location>
</feature>
<protein>
    <recommendedName>
        <fullName evidence="7">DarT domain-containing protein</fullName>
    </recommendedName>
</protein>
<dbReference type="OrthoDB" id="5363645at2"/>
<proteinExistence type="inferred from homology"/>
<feature type="domain" description="DarT" evidence="7">
    <location>
        <begin position="12"/>
        <end position="201"/>
    </location>
</feature>
<sequence length="201" mass="23585">MKANLNQLNKINYLSHMTSLQNLENILKHGLQNHYTKYKVTDISNTEVNARREVKENIYGHKIHEYVPFYFNPRNAMLYRNRYEDDVIILGFSVMIVKANKVLFSNKNASKRDVKFTKNLSDLVDEEFINFKDVFSTSWCNNHIRNEELKAVMMAEALVYKSVDISNLRFIICKDKSTADKINAKFRLKGIKVIIDSSKFF</sequence>
<feature type="active site" evidence="6">
    <location>
        <position position="156"/>
    </location>
</feature>
<feature type="binding site" evidence="6">
    <location>
        <begin position="16"/>
        <end position="18"/>
    </location>
    <ligand>
        <name>NAD(+)</name>
        <dbReference type="ChEBI" id="CHEBI:57540"/>
    </ligand>
</feature>
<evidence type="ECO:0000256" key="5">
    <source>
        <dbReference type="ARBA" id="ARBA00023125"/>
    </source>
</evidence>
<accession>A0A128EDT6</accession>
<dbReference type="EMBL" id="FIZP01000001">
    <property type="protein sequence ID" value="CZE46363.1"/>
    <property type="molecule type" value="Genomic_DNA"/>
</dbReference>
<dbReference type="Proteomes" id="UP000069632">
    <property type="component" value="Unassembled WGS sequence"/>
</dbReference>
<dbReference type="GO" id="GO:0016779">
    <property type="term" value="F:nucleotidyltransferase activity"/>
    <property type="evidence" value="ECO:0007669"/>
    <property type="project" value="UniProtKB-UniRule"/>
</dbReference>
<evidence type="ECO:0000256" key="4">
    <source>
        <dbReference type="ARBA" id="ARBA00022695"/>
    </source>
</evidence>
<feature type="binding site" evidence="6">
    <location>
        <position position="52"/>
    </location>
    <ligand>
        <name>NAD(+)</name>
        <dbReference type="ChEBI" id="CHEBI:57540"/>
    </ligand>
</feature>
<name>A0A128EDT6_9BACT</name>
<evidence type="ECO:0000259" key="7">
    <source>
        <dbReference type="PROSITE" id="PS52018"/>
    </source>
</evidence>
<evidence type="ECO:0000313" key="8">
    <source>
        <dbReference type="EMBL" id="CZE46363.1"/>
    </source>
</evidence>
<gene>
    <name evidence="8" type="ORF">ERS672216_00328</name>
</gene>
<dbReference type="RefSeq" id="WP_075539947.1">
    <property type="nucleotide sequence ID" value="NZ_CP053844.1"/>
</dbReference>
<comment type="caution">
    <text evidence="6">Lacks conserved residue(s) required for the propagation of feature annotation.</text>
</comment>
<dbReference type="Pfam" id="PF14487">
    <property type="entry name" value="DarT"/>
    <property type="match status" value="1"/>
</dbReference>
<keyword evidence="2 6" id="KW-0328">Glycosyltransferase</keyword>
<keyword evidence="1 6" id="KW-1277">Toxin-antitoxin system</keyword>
<evidence type="ECO:0000256" key="6">
    <source>
        <dbReference type="PROSITE-ProRule" id="PRU01362"/>
    </source>
</evidence>
<dbReference type="InterPro" id="IPR029494">
    <property type="entry name" value="DarT"/>
</dbReference>
<organism evidence="8 9">
    <name type="scientific">Campylobacter geochelonis</name>
    <dbReference type="NCBI Taxonomy" id="1780362"/>
    <lineage>
        <taxon>Bacteria</taxon>
        <taxon>Pseudomonadati</taxon>
        <taxon>Campylobacterota</taxon>
        <taxon>Epsilonproteobacteria</taxon>
        <taxon>Campylobacterales</taxon>
        <taxon>Campylobacteraceae</taxon>
        <taxon>Campylobacter</taxon>
    </lineage>
</organism>
<evidence type="ECO:0000313" key="9">
    <source>
        <dbReference type="Proteomes" id="UP000069632"/>
    </source>
</evidence>
<dbReference type="AlphaFoldDB" id="A0A128EDT6"/>